<dbReference type="EMBL" id="JACWMX010000004">
    <property type="protein sequence ID" value="MBD1393473.1"/>
    <property type="molecule type" value="Genomic_DNA"/>
</dbReference>
<accession>A0A926S1V6</accession>
<dbReference type="SUPFAM" id="SSF48452">
    <property type="entry name" value="TPR-like"/>
    <property type="match status" value="1"/>
</dbReference>
<name>A0A926S1V6_9SPHI</name>
<evidence type="ECO:0000313" key="1">
    <source>
        <dbReference type="EMBL" id="MBD1393473.1"/>
    </source>
</evidence>
<dbReference type="Gene3D" id="1.25.40.390">
    <property type="match status" value="1"/>
</dbReference>
<reference evidence="1" key="1">
    <citation type="submission" date="2020-09" db="EMBL/GenBank/DDBJ databases">
        <title>Novel species of Mucilaginibacter isolated from a glacier on the Tibetan Plateau.</title>
        <authorList>
            <person name="Liu Q."/>
            <person name="Xin Y.-H."/>
        </authorList>
    </citation>
    <scope>NUCLEOTIDE SEQUENCE</scope>
    <source>
        <strain evidence="1">ZB1P21</strain>
    </source>
</reference>
<dbReference type="AlphaFoldDB" id="A0A926S1V6"/>
<gene>
    <name evidence="1" type="ORF">IDJ76_10215</name>
</gene>
<dbReference type="PROSITE" id="PS51257">
    <property type="entry name" value="PROKAR_LIPOPROTEIN"/>
    <property type="match status" value="1"/>
</dbReference>
<dbReference type="Proteomes" id="UP000619078">
    <property type="component" value="Unassembled WGS sequence"/>
</dbReference>
<organism evidence="1 2">
    <name type="scientific">Mucilaginibacter glaciei</name>
    <dbReference type="NCBI Taxonomy" id="2772109"/>
    <lineage>
        <taxon>Bacteria</taxon>
        <taxon>Pseudomonadati</taxon>
        <taxon>Bacteroidota</taxon>
        <taxon>Sphingobacteriia</taxon>
        <taxon>Sphingobacteriales</taxon>
        <taxon>Sphingobacteriaceae</taxon>
        <taxon>Mucilaginibacter</taxon>
    </lineage>
</organism>
<dbReference type="InterPro" id="IPR011990">
    <property type="entry name" value="TPR-like_helical_dom_sf"/>
</dbReference>
<evidence type="ECO:0000313" key="2">
    <source>
        <dbReference type="Proteomes" id="UP000619078"/>
    </source>
</evidence>
<keyword evidence="1" id="KW-0449">Lipoprotein</keyword>
<dbReference type="Pfam" id="PF12771">
    <property type="entry name" value="SusD-like_2"/>
    <property type="match status" value="1"/>
</dbReference>
<dbReference type="RefSeq" id="WP_191163222.1">
    <property type="nucleotide sequence ID" value="NZ_JACWMX010000004.1"/>
</dbReference>
<dbReference type="InterPro" id="IPR041662">
    <property type="entry name" value="SusD-like_2"/>
</dbReference>
<keyword evidence="2" id="KW-1185">Reference proteome</keyword>
<proteinExistence type="predicted"/>
<comment type="caution">
    <text evidence="1">The sequence shown here is derived from an EMBL/GenBank/DDBJ whole genome shotgun (WGS) entry which is preliminary data.</text>
</comment>
<protein>
    <submittedName>
        <fullName evidence="1">SusD/RagB family nutrient-binding outer membrane lipoprotein</fullName>
    </submittedName>
</protein>
<sequence length="491" mass="52526">MKKFLSILTAALVLTASSCKKDYLELNKNPNAPSVTTPQLALAGALKTSADIVNGGGYVQYASWMGYLSWSTSFQANVALLSYQIQPTTYDIWTPLYQNITNYDALRKSTTEPYFQAISEIMTVFSYQALVDNYNNVAYTDATKGTAVLNPKYDKGSDVYDAILKRLDAAIVQIQTGQKAAIVPTSPGSSDVMYGGDMNKWLKFANTLKLRIALRQSNVAAKTAALKAAVAATQALGYIDNNSPAYVNPGYLNSDAFGGQQSPLWRNYGTTQNGGVQTNRNQYQANSYGATKLTANGDTRGPKVYTTTGANVITATALGVTTPPAVAPSKVGTGLLSSPTQSAIVISPSESYFLQAEGVKSGYITASTLTAQQAYNAGVTASFTYLGVAADAANYLTLNPYPVAGSDAVQQQAIINEKWKALAVYGAFEAFNEFRRTGYPNDIPLSVFPGANPPNQVTRIPYPQVEYTTNPGPVAGEGTISVFTSKIFWAK</sequence>